<evidence type="ECO:0000256" key="2">
    <source>
        <dbReference type="ARBA" id="ARBA00022771"/>
    </source>
</evidence>
<comment type="caution">
    <text evidence="7">The sequence shown here is derived from an EMBL/GenBank/DDBJ whole genome shotgun (WGS) entry which is preliminary data.</text>
</comment>
<feature type="domain" description="THAP-type" evidence="6">
    <location>
        <begin position="1"/>
        <end position="100"/>
    </location>
</feature>
<evidence type="ECO:0000259" key="6">
    <source>
        <dbReference type="PROSITE" id="PS50950"/>
    </source>
</evidence>
<organism evidence="7 8">
    <name type="scientific">Orchesella dallaii</name>
    <dbReference type="NCBI Taxonomy" id="48710"/>
    <lineage>
        <taxon>Eukaryota</taxon>
        <taxon>Metazoa</taxon>
        <taxon>Ecdysozoa</taxon>
        <taxon>Arthropoda</taxon>
        <taxon>Hexapoda</taxon>
        <taxon>Collembola</taxon>
        <taxon>Entomobryomorpha</taxon>
        <taxon>Entomobryoidea</taxon>
        <taxon>Orchesellidae</taxon>
        <taxon>Orchesellinae</taxon>
        <taxon>Orchesella</taxon>
    </lineage>
</organism>
<keyword evidence="4 5" id="KW-0238">DNA-binding</keyword>
<dbReference type="SMART" id="SM00980">
    <property type="entry name" value="THAP"/>
    <property type="match status" value="1"/>
</dbReference>
<dbReference type="PROSITE" id="PS50950">
    <property type="entry name" value="ZF_THAP"/>
    <property type="match status" value="1"/>
</dbReference>
<keyword evidence="3" id="KW-0862">Zinc</keyword>
<dbReference type="InterPro" id="IPR052224">
    <property type="entry name" value="THAP_domain_protein"/>
</dbReference>
<dbReference type="SUPFAM" id="SSF57716">
    <property type="entry name" value="Glucocorticoid receptor-like (DNA-binding domain)"/>
    <property type="match status" value="1"/>
</dbReference>
<gene>
    <name evidence="7" type="ORF">ODALV1_LOCUS26464</name>
</gene>
<dbReference type="Pfam" id="PF05485">
    <property type="entry name" value="THAP"/>
    <property type="match status" value="1"/>
</dbReference>
<sequence length="389" mass="44395">MPSCYIPGCKTGNGSSNSKNPVHIFRISSKADEHTRQKWIQNVPKRTDKPWDFSTCSLCYLHFEDKFIVKTIKVMLGDIVMVEEPRKKWKLADDAVPTVFANQIVPKYYNRKAPQTRNLPKDRVTPTPMKKMKIIDENRNSSPTSAPRIPLVSLGNRCYPPPPLKKNLSSSQVELLAIDKLQKLRLPPGWISQRWEDEEGITLQFCEVLKDTQSKALPTFYTERSLKISHDNRIIAYIRNTNVSSSFPGRLSNVDDVENGIRKLSKVKVCGGAKNMNMVTLWPGAKKRMSVWFSEMCTQVIADGEKDGVVMCKFCGELKTELRKAAEEWLKKRQHYRGGEAILPRPGWMEEKVINENLVDYIIPPASKRIHVIVDVEEEGSSSTINKNY</sequence>
<dbReference type="PANTHER" id="PTHR46927">
    <property type="entry name" value="AGAP005574-PA"/>
    <property type="match status" value="1"/>
</dbReference>
<proteinExistence type="predicted"/>
<dbReference type="Proteomes" id="UP001642540">
    <property type="component" value="Unassembled WGS sequence"/>
</dbReference>
<name>A0ABP1RUX7_9HEXA</name>
<dbReference type="EMBL" id="CAXLJM020000111">
    <property type="protein sequence ID" value="CAL8136480.1"/>
    <property type="molecule type" value="Genomic_DNA"/>
</dbReference>
<evidence type="ECO:0000313" key="8">
    <source>
        <dbReference type="Proteomes" id="UP001642540"/>
    </source>
</evidence>
<keyword evidence="8" id="KW-1185">Reference proteome</keyword>
<evidence type="ECO:0000256" key="5">
    <source>
        <dbReference type="PROSITE-ProRule" id="PRU00309"/>
    </source>
</evidence>
<reference evidence="7 8" key="1">
    <citation type="submission" date="2024-08" db="EMBL/GenBank/DDBJ databases">
        <authorList>
            <person name="Cucini C."/>
            <person name="Frati F."/>
        </authorList>
    </citation>
    <scope>NUCLEOTIDE SEQUENCE [LARGE SCALE GENOMIC DNA]</scope>
</reference>
<protein>
    <recommendedName>
        <fullName evidence="6">THAP-type domain-containing protein</fullName>
    </recommendedName>
</protein>
<evidence type="ECO:0000256" key="3">
    <source>
        <dbReference type="ARBA" id="ARBA00022833"/>
    </source>
</evidence>
<evidence type="ECO:0000256" key="4">
    <source>
        <dbReference type="ARBA" id="ARBA00023125"/>
    </source>
</evidence>
<keyword evidence="2 5" id="KW-0863">Zinc-finger</keyword>
<keyword evidence="1" id="KW-0479">Metal-binding</keyword>
<dbReference type="InterPro" id="IPR006612">
    <property type="entry name" value="THAP_Znf"/>
</dbReference>
<dbReference type="PANTHER" id="PTHR46927:SF3">
    <property type="entry name" value="THAP-TYPE DOMAIN-CONTAINING PROTEIN"/>
    <property type="match status" value="1"/>
</dbReference>
<accession>A0ABP1RUX7</accession>
<evidence type="ECO:0000256" key="1">
    <source>
        <dbReference type="ARBA" id="ARBA00022723"/>
    </source>
</evidence>
<evidence type="ECO:0000313" key="7">
    <source>
        <dbReference type="EMBL" id="CAL8136480.1"/>
    </source>
</evidence>